<name>A0A2K3KIU9_TRIPR</name>
<sequence length="21" mass="1909">AVAVADAAVVVAATRNAVVAA</sequence>
<accession>A0A2K3KIU9</accession>
<gene>
    <name evidence="1" type="ORF">L195_g062952</name>
</gene>
<reference evidence="1 2" key="2">
    <citation type="journal article" date="2017" name="Front. Plant Sci.">
        <title>Gene Classification and Mining of Molecular Markers Useful in Red Clover (Trifolium pratense) Breeding.</title>
        <authorList>
            <person name="Istvanek J."/>
            <person name="Dluhosova J."/>
            <person name="Dluhos P."/>
            <person name="Patkova L."/>
            <person name="Nedelnik J."/>
            <person name="Repkova J."/>
        </authorList>
    </citation>
    <scope>NUCLEOTIDE SEQUENCE [LARGE SCALE GENOMIC DNA]</scope>
    <source>
        <strain evidence="2">cv. Tatra</strain>
        <tissue evidence="1">Young leaves</tissue>
    </source>
</reference>
<feature type="non-terminal residue" evidence="1">
    <location>
        <position position="1"/>
    </location>
</feature>
<dbReference type="EMBL" id="ASHM01190353">
    <property type="protein sequence ID" value="PNX66215.1"/>
    <property type="molecule type" value="Genomic_DNA"/>
</dbReference>
<reference evidence="1 2" key="1">
    <citation type="journal article" date="2014" name="Am. J. Bot.">
        <title>Genome assembly and annotation for red clover (Trifolium pratense; Fabaceae).</title>
        <authorList>
            <person name="Istvanek J."/>
            <person name="Jaros M."/>
            <person name="Krenek A."/>
            <person name="Repkova J."/>
        </authorList>
    </citation>
    <scope>NUCLEOTIDE SEQUENCE [LARGE SCALE GENOMIC DNA]</scope>
    <source>
        <strain evidence="2">cv. Tatra</strain>
        <tissue evidence="1">Young leaves</tissue>
    </source>
</reference>
<dbReference type="Proteomes" id="UP000236291">
    <property type="component" value="Unassembled WGS sequence"/>
</dbReference>
<dbReference type="AlphaFoldDB" id="A0A2K3KIU9"/>
<protein>
    <submittedName>
        <fullName evidence="1">Uncharacterized protein</fullName>
    </submittedName>
</protein>
<proteinExistence type="predicted"/>
<evidence type="ECO:0000313" key="1">
    <source>
        <dbReference type="EMBL" id="PNX66215.1"/>
    </source>
</evidence>
<comment type="caution">
    <text evidence="1">The sequence shown here is derived from an EMBL/GenBank/DDBJ whole genome shotgun (WGS) entry which is preliminary data.</text>
</comment>
<organism evidence="1 2">
    <name type="scientific">Trifolium pratense</name>
    <name type="common">Red clover</name>
    <dbReference type="NCBI Taxonomy" id="57577"/>
    <lineage>
        <taxon>Eukaryota</taxon>
        <taxon>Viridiplantae</taxon>
        <taxon>Streptophyta</taxon>
        <taxon>Embryophyta</taxon>
        <taxon>Tracheophyta</taxon>
        <taxon>Spermatophyta</taxon>
        <taxon>Magnoliopsida</taxon>
        <taxon>eudicotyledons</taxon>
        <taxon>Gunneridae</taxon>
        <taxon>Pentapetalae</taxon>
        <taxon>rosids</taxon>
        <taxon>fabids</taxon>
        <taxon>Fabales</taxon>
        <taxon>Fabaceae</taxon>
        <taxon>Papilionoideae</taxon>
        <taxon>50 kb inversion clade</taxon>
        <taxon>NPAAA clade</taxon>
        <taxon>Hologalegina</taxon>
        <taxon>IRL clade</taxon>
        <taxon>Trifolieae</taxon>
        <taxon>Trifolium</taxon>
    </lineage>
</organism>
<evidence type="ECO:0000313" key="2">
    <source>
        <dbReference type="Proteomes" id="UP000236291"/>
    </source>
</evidence>